<keyword evidence="13" id="KW-1185">Reference proteome</keyword>
<dbReference type="EMBL" id="JH992988">
    <property type="protein sequence ID" value="EKX47925.1"/>
    <property type="molecule type" value="Genomic_DNA"/>
</dbReference>
<feature type="domain" description="Peptidase M13 C-terminal" evidence="9">
    <location>
        <begin position="543"/>
        <end position="736"/>
    </location>
</feature>
<evidence type="ECO:0000313" key="11">
    <source>
        <dbReference type="EMBL" id="EKX47925.1"/>
    </source>
</evidence>
<keyword evidence="7" id="KW-0482">Metalloprotease</keyword>
<reference evidence="11 13" key="1">
    <citation type="journal article" date="2012" name="Nature">
        <title>Algal genomes reveal evolutionary mosaicism and the fate of nucleomorphs.</title>
        <authorList>
            <consortium name="DOE Joint Genome Institute"/>
            <person name="Curtis B.A."/>
            <person name="Tanifuji G."/>
            <person name="Burki F."/>
            <person name="Gruber A."/>
            <person name="Irimia M."/>
            <person name="Maruyama S."/>
            <person name="Arias M.C."/>
            <person name="Ball S.G."/>
            <person name="Gile G.H."/>
            <person name="Hirakawa Y."/>
            <person name="Hopkins J.F."/>
            <person name="Kuo A."/>
            <person name="Rensing S.A."/>
            <person name="Schmutz J."/>
            <person name="Symeonidi A."/>
            <person name="Elias M."/>
            <person name="Eveleigh R.J."/>
            <person name="Herman E.K."/>
            <person name="Klute M.J."/>
            <person name="Nakayama T."/>
            <person name="Obornik M."/>
            <person name="Reyes-Prieto A."/>
            <person name="Armbrust E.V."/>
            <person name="Aves S.J."/>
            <person name="Beiko R.G."/>
            <person name="Coutinho P."/>
            <person name="Dacks J.B."/>
            <person name="Durnford D.G."/>
            <person name="Fast N.M."/>
            <person name="Green B.R."/>
            <person name="Grisdale C.J."/>
            <person name="Hempel F."/>
            <person name="Henrissat B."/>
            <person name="Hoppner M.P."/>
            <person name="Ishida K."/>
            <person name="Kim E."/>
            <person name="Koreny L."/>
            <person name="Kroth P.G."/>
            <person name="Liu Y."/>
            <person name="Malik S.B."/>
            <person name="Maier U.G."/>
            <person name="McRose D."/>
            <person name="Mock T."/>
            <person name="Neilson J.A."/>
            <person name="Onodera N.T."/>
            <person name="Poole A.M."/>
            <person name="Pritham E.J."/>
            <person name="Richards T.A."/>
            <person name="Rocap G."/>
            <person name="Roy S.W."/>
            <person name="Sarai C."/>
            <person name="Schaack S."/>
            <person name="Shirato S."/>
            <person name="Slamovits C.H."/>
            <person name="Spencer D.F."/>
            <person name="Suzuki S."/>
            <person name="Worden A.Z."/>
            <person name="Zauner S."/>
            <person name="Barry K."/>
            <person name="Bell C."/>
            <person name="Bharti A.K."/>
            <person name="Crow J.A."/>
            <person name="Grimwood J."/>
            <person name="Kramer R."/>
            <person name="Lindquist E."/>
            <person name="Lucas S."/>
            <person name="Salamov A."/>
            <person name="McFadden G.I."/>
            <person name="Lane C.E."/>
            <person name="Keeling P.J."/>
            <person name="Gray M.W."/>
            <person name="Grigoriev I.V."/>
            <person name="Archibald J.M."/>
        </authorList>
    </citation>
    <scope>NUCLEOTIDE SEQUENCE</scope>
    <source>
        <strain evidence="11 13">CCMP2712</strain>
    </source>
</reference>
<feature type="transmembrane region" description="Helical" evidence="8">
    <location>
        <begin position="32"/>
        <end position="52"/>
    </location>
</feature>
<evidence type="ECO:0008006" key="14">
    <source>
        <dbReference type="Google" id="ProtNLM"/>
    </source>
</evidence>
<evidence type="ECO:0000259" key="10">
    <source>
        <dbReference type="Pfam" id="PF05649"/>
    </source>
</evidence>
<evidence type="ECO:0000313" key="12">
    <source>
        <dbReference type="EnsemblProtists" id="EKX47925"/>
    </source>
</evidence>
<dbReference type="EnsemblProtists" id="EKX47925">
    <property type="protein sequence ID" value="EKX47925"/>
    <property type="gene ID" value="GUITHDRAFT_162627"/>
</dbReference>
<evidence type="ECO:0000256" key="4">
    <source>
        <dbReference type="ARBA" id="ARBA00022723"/>
    </source>
</evidence>
<dbReference type="GO" id="GO:0005886">
    <property type="term" value="C:plasma membrane"/>
    <property type="evidence" value="ECO:0007669"/>
    <property type="project" value="TreeGrafter"/>
</dbReference>
<dbReference type="GO" id="GO:0016485">
    <property type="term" value="P:protein processing"/>
    <property type="evidence" value="ECO:0007669"/>
    <property type="project" value="TreeGrafter"/>
</dbReference>
<dbReference type="PROSITE" id="PS51885">
    <property type="entry name" value="NEPRILYSIN"/>
    <property type="match status" value="1"/>
</dbReference>
<evidence type="ECO:0000256" key="2">
    <source>
        <dbReference type="ARBA" id="ARBA00007357"/>
    </source>
</evidence>
<dbReference type="SUPFAM" id="SSF55486">
    <property type="entry name" value="Metalloproteases ('zincins'), catalytic domain"/>
    <property type="match status" value="1"/>
</dbReference>
<dbReference type="HOGENOM" id="CLU_006187_8_0_1"/>
<dbReference type="OrthoDB" id="6475849at2759"/>
<dbReference type="InterPro" id="IPR024079">
    <property type="entry name" value="MetalloPept_cat_dom_sf"/>
</dbReference>
<dbReference type="RefSeq" id="XP_005834905.1">
    <property type="nucleotide sequence ID" value="XM_005834848.1"/>
</dbReference>
<dbReference type="InterPro" id="IPR042089">
    <property type="entry name" value="Peptidase_M13_dom_2"/>
</dbReference>
<dbReference type="GO" id="GO:0004222">
    <property type="term" value="F:metalloendopeptidase activity"/>
    <property type="evidence" value="ECO:0007669"/>
    <property type="project" value="InterPro"/>
</dbReference>
<dbReference type="Gene3D" id="1.10.1380.10">
    <property type="entry name" value="Neutral endopeptidase , domain2"/>
    <property type="match status" value="1"/>
</dbReference>
<dbReference type="PaxDb" id="55529-EKX47925"/>
<reference evidence="12" key="3">
    <citation type="submission" date="2016-03" db="UniProtKB">
        <authorList>
            <consortium name="EnsemblProtists"/>
        </authorList>
    </citation>
    <scope>IDENTIFICATION</scope>
</reference>
<comment type="similarity">
    <text evidence="2">Belongs to the peptidase M13 family.</text>
</comment>
<dbReference type="CDD" id="cd08662">
    <property type="entry name" value="M13"/>
    <property type="match status" value="1"/>
</dbReference>
<keyword evidence="3" id="KW-0645">Protease</keyword>
<evidence type="ECO:0000256" key="3">
    <source>
        <dbReference type="ARBA" id="ARBA00022670"/>
    </source>
</evidence>
<dbReference type="GO" id="GO:0046872">
    <property type="term" value="F:metal ion binding"/>
    <property type="evidence" value="ECO:0007669"/>
    <property type="project" value="UniProtKB-KW"/>
</dbReference>
<evidence type="ECO:0000256" key="1">
    <source>
        <dbReference type="ARBA" id="ARBA00001947"/>
    </source>
</evidence>
<evidence type="ECO:0000259" key="9">
    <source>
        <dbReference type="Pfam" id="PF01431"/>
    </source>
</evidence>
<dbReference type="Pfam" id="PF05649">
    <property type="entry name" value="Peptidase_M13_N"/>
    <property type="match status" value="1"/>
</dbReference>
<proteinExistence type="inferred from homology"/>
<keyword evidence="8" id="KW-0472">Membrane</keyword>
<comment type="cofactor">
    <cofactor evidence="1">
        <name>Zn(2+)</name>
        <dbReference type="ChEBI" id="CHEBI:29105"/>
    </cofactor>
</comment>
<dbReference type="Proteomes" id="UP000011087">
    <property type="component" value="Unassembled WGS sequence"/>
</dbReference>
<dbReference type="PANTHER" id="PTHR11733">
    <property type="entry name" value="ZINC METALLOPROTEASE FAMILY M13 NEPRILYSIN-RELATED"/>
    <property type="match status" value="1"/>
</dbReference>
<keyword evidence="4" id="KW-0479">Metal-binding</keyword>
<keyword evidence="6" id="KW-0862">Zinc</keyword>
<dbReference type="AlphaFoldDB" id="L1JIK3"/>
<feature type="domain" description="Peptidase M13 N-terminal" evidence="10">
    <location>
        <begin position="112"/>
        <end position="484"/>
    </location>
</feature>
<name>L1JIK3_GUITC</name>
<dbReference type="PANTHER" id="PTHR11733:SF167">
    <property type="entry name" value="FI17812P1-RELATED"/>
    <property type="match status" value="1"/>
</dbReference>
<dbReference type="PRINTS" id="PR00786">
    <property type="entry name" value="NEPRILYSIN"/>
</dbReference>
<gene>
    <name evidence="11" type="ORF">GUITHDRAFT_162627</name>
</gene>
<dbReference type="eggNOG" id="KOG3624">
    <property type="taxonomic scope" value="Eukaryota"/>
</dbReference>
<organism evidence="11">
    <name type="scientific">Guillardia theta (strain CCMP2712)</name>
    <name type="common">Cryptophyte</name>
    <dbReference type="NCBI Taxonomy" id="905079"/>
    <lineage>
        <taxon>Eukaryota</taxon>
        <taxon>Cryptophyceae</taxon>
        <taxon>Pyrenomonadales</taxon>
        <taxon>Geminigeraceae</taxon>
        <taxon>Guillardia</taxon>
    </lineage>
</organism>
<dbReference type="KEGG" id="gtt:GUITHDRAFT_162627"/>
<evidence type="ECO:0000256" key="6">
    <source>
        <dbReference type="ARBA" id="ARBA00022833"/>
    </source>
</evidence>
<protein>
    <recommendedName>
        <fullName evidence="14">Endothelin-converting enzyme 1</fullName>
    </recommendedName>
</protein>
<evidence type="ECO:0000256" key="5">
    <source>
        <dbReference type="ARBA" id="ARBA00022801"/>
    </source>
</evidence>
<dbReference type="GeneID" id="17304501"/>
<evidence type="ECO:0000256" key="8">
    <source>
        <dbReference type="SAM" id="Phobius"/>
    </source>
</evidence>
<dbReference type="InterPro" id="IPR018497">
    <property type="entry name" value="Peptidase_M13_C"/>
</dbReference>
<sequence length="737" mass="82990">MEEFSTSEFQSRFQAYGSVSTSPGGRKRFSRVHVIAIGGAVVVAIAVASFFVPSGSGKQSSSKNEMLKLKAKDKIHSRHIKSSLTDTGFLSQQDRDFFPQDVIDSLDTSVDPCTDFYEFACGNWINNATIPSYQPAWAKQWDGVTKHVEAMTVDLLKKDAGVSGKFFRSCMDTETIQKLGATPLEPWLKIVDGIVDNSTLHNALIKFAVSDLNLFWSWWIDSDSEDSSINSFFLAQGGITMPDRDYYLKQSEGMQKHRKVYLDLAVTLFGLAGSSEARARELATDMMDVETALAAAMTPRDLERNEHGKRYTVEELCGIAPGIDWAGWFDGIGVKGVGSMPVGYLVVKNEKFLSALSGIMMNMGLKKLKSYMRWQLVYSYSPFLSIEFENALLKYNQDLYGISVLPPRHKKCFFSTNGAMDMHVSKLFVETYFPEQARDNALEMLHEIRDRFNASLSRKDWMDPITRQKAMVKLQQMFMEVGHPTVWPASTYETFNEFGGIREDTYFDNCVTTNSWDVKNTLKRLGKKVDKKRWGSSSATDVNSYYNRKVNGIFIPAGILQPPFYDPKQLVARNYGSVGAICGHEMTHGFDDVGREYDGNGNRNGWWTPDVVKAFKERAKCIEVLFSSYEIYGEHVNGKLTLGESIADSGGLKFAWEAFLFKYNPDESMKRLFFVAMGQTWCEKTRVASAKNSLLTDEHPPNKYRVIGTLSQFDPFSESFGCPAGSAMNPIAKCHLW</sequence>
<keyword evidence="8" id="KW-1133">Transmembrane helix</keyword>
<dbReference type="Pfam" id="PF01431">
    <property type="entry name" value="Peptidase_M13"/>
    <property type="match status" value="1"/>
</dbReference>
<dbReference type="Gene3D" id="3.40.390.10">
    <property type="entry name" value="Collagenase (Catalytic Domain)"/>
    <property type="match status" value="1"/>
</dbReference>
<accession>L1JIK3</accession>
<dbReference type="InterPro" id="IPR008753">
    <property type="entry name" value="Peptidase_M13_N"/>
</dbReference>
<reference evidence="13" key="2">
    <citation type="submission" date="2012-11" db="EMBL/GenBank/DDBJ databases">
        <authorList>
            <person name="Kuo A."/>
            <person name="Curtis B.A."/>
            <person name="Tanifuji G."/>
            <person name="Burki F."/>
            <person name="Gruber A."/>
            <person name="Irimia M."/>
            <person name="Maruyama S."/>
            <person name="Arias M.C."/>
            <person name="Ball S.G."/>
            <person name="Gile G.H."/>
            <person name="Hirakawa Y."/>
            <person name="Hopkins J.F."/>
            <person name="Rensing S.A."/>
            <person name="Schmutz J."/>
            <person name="Symeonidi A."/>
            <person name="Elias M."/>
            <person name="Eveleigh R.J."/>
            <person name="Herman E.K."/>
            <person name="Klute M.J."/>
            <person name="Nakayama T."/>
            <person name="Obornik M."/>
            <person name="Reyes-Prieto A."/>
            <person name="Armbrust E.V."/>
            <person name="Aves S.J."/>
            <person name="Beiko R.G."/>
            <person name="Coutinho P."/>
            <person name="Dacks J.B."/>
            <person name="Durnford D.G."/>
            <person name="Fast N.M."/>
            <person name="Green B.R."/>
            <person name="Grisdale C."/>
            <person name="Hempe F."/>
            <person name="Henrissat B."/>
            <person name="Hoppner M.P."/>
            <person name="Ishida K.-I."/>
            <person name="Kim E."/>
            <person name="Koreny L."/>
            <person name="Kroth P.G."/>
            <person name="Liu Y."/>
            <person name="Malik S.-B."/>
            <person name="Maier U.G."/>
            <person name="McRose D."/>
            <person name="Mock T."/>
            <person name="Neilson J.A."/>
            <person name="Onodera N.T."/>
            <person name="Poole A.M."/>
            <person name="Pritham E.J."/>
            <person name="Richards T.A."/>
            <person name="Rocap G."/>
            <person name="Roy S.W."/>
            <person name="Sarai C."/>
            <person name="Schaack S."/>
            <person name="Shirato S."/>
            <person name="Slamovits C.H."/>
            <person name="Spencer D.F."/>
            <person name="Suzuki S."/>
            <person name="Worden A.Z."/>
            <person name="Zauner S."/>
            <person name="Barry K."/>
            <person name="Bell C."/>
            <person name="Bharti A.K."/>
            <person name="Crow J.A."/>
            <person name="Grimwood J."/>
            <person name="Kramer R."/>
            <person name="Lindquist E."/>
            <person name="Lucas S."/>
            <person name="Salamov A."/>
            <person name="McFadden G.I."/>
            <person name="Lane C.E."/>
            <person name="Keeling P.J."/>
            <person name="Gray M.W."/>
            <person name="Grigoriev I.V."/>
            <person name="Archibald J.M."/>
        </authorList>
    </citation>
    <scope>NUCLEOTIDE SEQUENCE</scope>
    <source>
        <strain evidence="13">CCMP2712</strain>
    </source>
</reference>
<dbReference type="InterPro" id="IPR000718">
    <property type="entry name" value="Peptidase_M13"/>
</dbReference>
<evidence type="ECO:0000313" key="13">
    <source>
        <dbReference type="Proteomes" id="UP000011087"/>
    </source>
</evidence>
<keyword evidence="5" id="KW-0378">Hydrolase</keyword>
<dbReference type="OMA" id="QAKPEYC"/>
<evidence type="ECO:0000256" key="7">
    <source>
        <dbReference type="ARBA" id="ARBA00023049"/>
    </source>
</evidence>
<keyword evidence="8" id="KW-0812">Transmembrane</keyword>